<dbReference type="AlphaFoldDB" id="A0A4R4TKF6"/>
<proteinExistence type="predicted"/>
<dbReference type="EMBL" id="SMKI01000034">
    <property type="protein sequence ID" value="TDC78371.1"/>
    <property type="molecule type" value="Genomic_DNA"/>
</dbReference>
<dbReference type="OrthoDB" id="511157at85011"/>
<accession>A0A4R4TKF6</accession>
<name>A0A4R4TKF6_9ACTN</name>
<keyword evidence="3" id="KW-1185">Reference proteome</keyword>
<dbReference type="Gene3D" id="3.90.1240.10">
    <property type="entry name" value="Metalloproteases ('zincins'), catalytic domain like"/>
    <property type="match status" value="1"/>
</dbReference>
<dbReference type="Proteomes" id="UP000295345">
    <property type="component" value="Unassembled WGS sequence"/>
</dbReference>
<reference evidence="2 3" key="1">
    <citation type="submission" date="2019-03" db="EMBL/GenBank/DDBJ databases">
        <title>Draft genome sequences of novel Actinobacteria.</title>
        <authorList>
            <person name="Sahin N."/>
            <person name="Ay H."/>
            <person name="Saygin H."/>
        </authorList>
    </citation>
    <scope>NUCLEOTIDE SEQUENCE [LARGE SCALE GENOMIC DNA]</scope>
    <source>
        <strain evidence="2 3">DSM 41900</strain>
    </source>
</reference>
<gene>
    <name evidence="2" type="ORF">E1283_05225</name>
</gene>
<feature type="region of interest" description="Disordered" evidence="1">
    <location>
        <begin position="394"/>
        <end position="416"/>
    </location>
</feature>
<dbReference type="SUPFAM" id="SSF55486">
    <property type="entry name" value="Metalloproteases ('zincins'), catalytic domain"/>
    <property type="match status" value="1"/>
</dbReference>
<comment type="caution">
    <text evidence="2">The sequence shown here is derived from an EMBL/GenBank/DDBJ whole genome shotgun (WGS) entry which is preliminary data.</text>
</comment>
<protein>
    <submittedName>
        <fullName evidence="2">Uncharacterized protein</fullName>
    </submittedName>
</protein>
<evidence type="ECO:0000313" key="3">
    <source>
        <dbReference type="Proteomes" id="UP000295345"/>
    </source>
</evidence>
<evidence type="ECO:0000313" key="2">
    <source>
        <dbReference type="EMBL" id="TDC78371.1"/>
    </source>
</evidence>
<sequence length="416" mass="44510">MPTKIVFPGAEKKIKLVLPTRKETSPESRTVEGWEIRPGIVYTALRNLHTRMSYALTGEPLGPSYVTATTAEAYHKRLMGLIGRLEAKQGHGLALLDFFGQAVPLPGHGADPAERDQTATYATTGTPADVRVVIGAAVSGNKALMAWHERSGNGVGSVGYVEFEPSLIAQVDEVAIPPELLLGHELVHAARFLAGTAQPRGSAPVKRTVPVLRDSTGVVFHDSDYEEILTHGNLLALAWAERLEGEGAKAFIRPTEAHLRSDELARAHVESLPPGDPALAAALATYRARRRLVAVSEVTLARELGFVTRPAYTPLRESNAVYGTLQVERDKVPDSAFQRQHGQGLPPELASKVTWGSAPGASDVVANVGDDDRKRAEELDAGVRAAGDTLVMAFPEEPEPRPGGRKPAALALTRGA</sequence>
<evidence type="ECO:0000256" key="1">
    <source>
        <dbReference type="SAM" id="MobiDB-lite"/>
    </source>
</evidence>
<dbReference type="RefSeq" id="WP_132816683.1">
    <property type="nucleotide sequence ID" value="NZ_SMKI01000034.1"/>
</dbReference>
<organism evidence="2 3">
    <name type="scientific">Streptomyces hainanensis</name>
    <dbReference type="NCBI Taxonomy" id="402648"/>
    <lineage>
        <taxon>Bacteria</taxon>
        <taxon>Bacillati</taxon>
        <taxon>Actinomycetota</taxon>
        <taxon>Actinomycetes</taxon>
        <taxon>Kitasatosporales</taxon>
        <taxon>Streptomycetaceae</taxon>
        <taxon>Streptomyces</taxon>
    </lineage>
</organism>